<feature type="compositionally biased region" description="Basic and acidic residues" evidence="1">
    <location>
        <begin position="1"/>
        <end position="12"/>
    </location>
</feature>
<feature type="region of interest" description="Disordered" evidence="1">
    <location>
        <begin position="1"/>
        <end position="22"/>
    </location>
</feature>
<dbReference type="AlphaFoldDB" id="A0A9W6MBR3"/>
<dbReference type="EMBL" id="BSEV01000002">
    <property type="protein sequence ID" value="GLK07948.1"/>
    <property type="molecule type" value="Genomic_DNA"/>
</dbReference>
<evidence type="ECO:0000313" key="2">
    <source>
        <dbReference type="EMBL" id="GLK07948.1"/>
    </source>
</evidence>
<dbReference type="RefSeq" id="WP_271216475.1">
    <property type="nucleotide sequence ID" value="NZ_BAAAVD010000024.1"/>
</dbReference>
<keyword evidence="3" id="KW-1185">Reference proteome</keyword>
<reference evidence="2" key="2">
    <citation type="submission" date="2023-01" db="EMBL/GenBank/DDBJ databases">
        <authorList>
            <person name="Sun Q."/>
            <person name="Evtushenko L."/>
        </authorList>
    </citation>
    <scope>NUCLEOTIDE SEQUENCE</scope>
    <source>
        <strain evidence="2">VKM Ac-2007</strain>
    </source>
</reference>
<organism evidence="2 3">
    <name type="scientific">Streptosporangium carneum</name>
    <dbReference type="NCBI Taxonomy" id="47481"/>
    <lineage>
        <taxon>Bacteria</taxon>
        <taxon>Bacillati</taxon>
        <taxon>Actinomycetota</taxon>
        <taxon>Actinomycetes</taxon>
        <taxon>Streptosporangiales</taxon>
        <taxon>Streptosporangiaceae</taxon>
        <taxon>Streptosporangium</taxon>
    </lineage>
</organism>
<gene>
    <name evidence="2" type="ORF">GCM10017600_13530</name>
</gene>
<protein>
    <recommendedName>
        <fullName evidence="4">DUF742 domain-containing protein</fullName>
    </recommendedName>
</protein>
<reference evidence="2" key="1">
    <citation type="journal article" date="2014" name="Int. J. Syst. Evol. Microbiol.">
        <title>Complete genome sequence of Corynebacterium casei LMG S-19264T (=DSM 44701T), isolated from a smear-ripened cheese.</title>
        <authorList>
            <consortium name="US DOE Joint Genome Institute (JGI-PGF)"/>
            <person name="Walter F."/>
            <person name="Albersmeier A."/>
            <person name="Kalinowski J."/>
            <person name="Ruckert C."/>
        </authorList>
    </citation>
    <scope>NUCLEOTIDE SEQUENCE</scope>
    <source>
        <strain evidence="2">VKM Ac-2007</strain>
    </source>
</reference>
<dbReference type="PANTHER" id="PTHR36221">
    <property type="entry name" value="DUF742 DOMAIN-CONTAINING PROTEIN"/>
    <property type="match status" value="1"/>
</dbReference>
<proteinExistence type="predicted"/>
<dbReference type="InterPro" id="IPR007995">
    <property type="entry name" value="DUF742"/>
</dbReference>
<accession>A0A9W6MBR3</accession>
<name>A0A9W6MBR3_9ACTN</name>
<dbReference type="Pfam" id="PF05331">
    <property type="entry name" value="DUF742"/>
    <property type="match status" value="1"/>
</dbReference>
<evidence type="ECO:0000256" key="1">
    <source>
        <dbReference type="SAM" id="MobiDB-lite"/>
    </source>
</evidence>
<dbReference type="PANTHER" id="PTHR36221:SF1">
    <property type="entry name" value="DUF742 DOMAIN-CONTAINING PROTEIN"/>
    <property type="match status" value="1"/>
</dbReference>
<evidence type="ECO:0008006" key="4">
    <source>
        <dbReference type="Google" id="ProtNLM"/>
    </source>
</evidence>
<dbReference type="Proteomes" id="UP001143474">
    <property type="component" value="Unassembled WGS sequence"/>
</dbReference>
<sequence>MREEHRGEHEPYGEAPGFYGESPEEESSLVRLYTVTGGRTAPRTRLAMEALVSSATSAQLGLSYIREYRAISEICHQVRSVAEISALLGVPLGVARVLISDMESEGLVRVHHPHTAAGGPDLAVLERVLSGLHRL</sequence>
<comment type="caution">
    <text evidence="2">The sequence shown here is derived from an EMBL/GenBank/DDBJ whole genome shotgun (WGS) entry which is preliminary data.</text>
</comment>
<evidence type="ECO:0000313" key="3">
    <source>
        <dbReference type="Proteomes" id="UP001143474"/>
    </source>
</evidence>